<dbReference type="KEGG" id="aho:Ahos_1601"/>
<evidence type="ECO:0000313" key="1">
    <source>
        <dbReference type="EMBL" id="AEE94481.1"/>
    </source>
</evidence>
<dbReference type="EMBL" id="CP002535">
    <property type="protein sequence ID" value="AEE94481.1"/>
    <property type="molecule type" value="Genomic_DNA"/>
</dbReference>
<sequence length="118" mass="12802">MAFPTRAGGALSTSLSSLSNSSLVQYGQPHRDPLQLVHDPQRETLNPHRNLYLEYLGEVLLSSSRALLSISAVSFIARPPQLPQGGAQSPRDWINISRYGLALVSFSCTDVGSIKPIL</sequence>
<reference key="2">
    <citation type="journal article" date="2011" name="Extremophiles">
        <title>Genomic analyses of Acidianus hospitalis W1 a host for studying crenarchaeal virus and plasmid life cycles.</title>
        <authorList>
            <person name="You X.Y."/>
            <person name="Liu C."/>
            <person name="Wang S.Y."/>
            <person name="Jiang C.Y."/>
            <person name="Shah S.A."/>
            <person name="Prangishvili D."/>
            <person name="Liu S.J."/>
            <person name="Garrett R.A."/>
        </authorList>
    </citation>
    <scope>NUCLEOTIDE SEQUENCE</scope>
    <source>
        <strain>W1</strain>
    </source>
</reference>
<dbReference type="Proteomes" id="UP000008458">
    <property type="component" value="Chromosome"/>
</dbReference>
<proteinExistence type="predicted"/>
<gene>
    <name evidence="1" type="ordered locus">Ahos_1601</name>
</gene>
<name>F4B5Y3_ACIHW</name>
<organism evidence="1 2">
    <name type="scientific">Acidianus hospitalis (strain W1)</name>
    <dbReference type="NCBI Taxonomy" id="933801"/>
    <lineage>
        <taxon>Archaea</taxon>
        <taxon>Thermoproteota</taxon>
        <taxon>Thermoprotei</taxon>
        <taxon>Sulfolobales</taxon>
        <taxon>Sulfolobaceae</taxon>
        <taxon>Acidianus</taxon>
    </lineage>
</organism>
<keyword evidence="2" id="KW-1185">Reference proteome</keyword>
<dbReference type="AlphaFoldDB" id="F4B5Y3"/>
<reference evidence="1 2" key="1">
    <citation type="journal article" date="2011" name="Extremophiles">
        <title>Genomic analysis of Acidianus hospitalis W1 a host for studying crenarchaeal virus and plasmid life cycles.</title>
        <authorList>
            <person name="You X.Y."/>
            <person name="Liu C."/>
            <person name="Wang S.Y."/>
            <person name="Jiang C.Y."/>
            <person name="Shah S.A."/>
            <person name="Prangishvili D."/>
            <person name="She Q."/>
            <person name="Liu S.J."/>
            <person name="Garrett R.A."/>
        </authorList>
    </citation>
    <scope>NUCLEOTIDE SEQUENCE [LARGE SCALE GENOMIC DNA]</scope>
    <source>
        <strain evidence="1 2">W1</strain>
    </source>
</reference>
<dbReference type="HOGENOM" id="CLU_2067654_0_0_2"/>
<protein>
    <submittedName>
        <fullName evidence="1">Uncharacterized protein</fullName>
    </submittedName>
</protein>
<evidence type="ECO:0000313" key="2">
    <source>
        <dbReference type="Proteomes" id="UP000008458"/>
    </source>
</evidence>
<accession>F4B5Y3</accession>